<evidence type="ECO:0000256" key="3">
    <source>
        <dbReference type="ARBA" id="ARBA00022676"/>
    </source>
</evidence>
<feature type="transmembrane region" description="Helical" evidence="8">
    <location>
        <begin position="688"/>
        <end position="705"/>
    </location>
</feature>
<evidence type="ECO:0000256" key="2">
    <source>
        <dbReference type="ARBA" id="ARBA00022475"/>
    </source>
</evidence>
<feature type="transmembrane region" description="Helical" evidence="8">
    <location>
        <begin position="896"/>
        <end position="916"/>
    </location>
</feature>
<keyword evidence="7 8" id="KW-0472">Membrane</keyword>
<proteinExistence type="predicted"/>
<dbReference type="InterPro" id="IPR038731">
    <property type="entry name" value="RgtA/B/C-like"/>
</dbReference>
<dbReference type="GO" id="GO:0005886">
    <property type="term" value="C:plasma membrane"/>
    <property type="evidence" value="ECO:0007669"/>
    <property type="project" value="UniProtKB-SubCell"/>
</dbReference>
<feature type="transmembrane region" description="Helical" evidence="8">
    <location>
        <begin position="740"/>
        <end position="769"/>
    </location>
</feature>
<feature type="transmembrane region" description="Helical" evidence="8">
    <location>
        <begin position="37"/>
        <end position="59"/>
    </location>
</feature>
<feature type="transmembrane region" description="Helical" evidence="8">
    <location>
        <begin position="585"/>
        <end position="606"/>
    </location>
</feature>
<dbReference type="GO" id="GO:0016763">
    <property type="term" value="F:pentosyltransferase activity"/>
    <property type="evidence" value="ECO:0007669"/>
    <property type="project" value="TreeGrafter"/>
</dbReference>
<dbReference type="GO" id="GO:0009103">
    <property type="term" value="P:lipopolysaccharide biosynthetic process"/>
    <property type="evidence" value="ECO:0007669"/>
    <property type="project" value="UniProtKB-ARBA"/>
</dbReference>
<dbReference type="Pfam" id="PF13231">
    <property type="entry name" value="PMT_2"/>
    <property type="match status" value="1"/>
</dbReference>
<gene>
    <name evidence="10" type="ORF">KTA_28640</name>
</gene>
<evidence type="ECO:0000256" key="6">
    <source>
        <dbReference type="ARBA" id="ARBA00022989"/>
    </source>
</evidence>
<evidence type="ECO:0000256" key="8">
    <source>
        <dbReference type="SAM" id="Phobius"/>
    </source>
</evidence>
<organism evidence="10">
    <name type="scientific">Thermogemmatispora argillosa</name>
    <dbReference type="NCBI Taxonomy" id="2045280"/>
    <lineage>
        <taxon>Bacteria</taxon>
        <taxon>Bacillati</taxon>
        <taxon>Chloroflexota</taxon>
        <taxon>Ktedonobacteria</taxon>
        <taxon>Thermogemmatisporales</taxon>
        <taxon>Thermogemmatisporaceae</taxon>
        <taxon>Thermogemmatispora</taxon>
    </lineage>
</organism>
<dbReference type="InterPro" id="IPR008979">
    <property type="entry name" value="Galactose-bd-like_sf"/>
</dbReference>
<feature type="transmembrane region" description="Helical" evidence="8">
    <location>
        <begin position="871"/>
        <end position="890"/>
    </location>
</feature>
<keyword evidence="3" id="KW-0328">Glycosyltransferase</keyword>
<dbReference type="InterPro" id="IPR050297">
    <property type="entry name" value="LipidA_mod_glycosyltrf_83"/>
</dbReference>
<dbReference type="EMBL" id="AP019377">
    <property type="protein sequence ID" value="BBH94665.1"/>
    <property type="molecule type" value="Genomic_DNA"/>
</dbReference>
<feature type="transmembrane region" description="Helical" evidence="8">
    <location>
        <begin position="499"/>
        <end position="522"/>
    </location>
</feature>
<evidence type="ECO:0000313" key="10">
    <source>
        <dbReference type="EMBL" id="BBH94665.1"/>
    </source>
</evidence>
<feature type="domain" description="Glycosyltransferase RgtA/B/C/D-like" evidence="9">
    <location>
        <begin position="642"/>
        <end position="777"/>
    </location>
</feature>
<evidence type="ECO:0000259" key="9">
    <source>
        <dbReference type="Pfam" id="PF13231"/>
    </source>
</evidence>
<protein>
    <recommendedName>
        <fullName evidence="9">Glycosyltransferase RgtA/B/C/D-like domain-containing protein</fullName>
    </recommendedName>
</protein>
<sequence length="1107" mass="123131">MMKHWFWGHVSAEWLITPSLAAQQAQQKPLLFSLRRFFPNAGSLCLLLLAVLGAAWFAWQVAIVPQSTDFDPDWEAARWITAADGSAPVAYFRYTLQLKAWPEVAVLTVAAQQTFTLAVNGVALGNNQGQFAPRAYIYDIRRALRIGVNVVAVRVANADLQLPALRALLELRKGATVYHYGSGESWHATAQSGLAHRRDAVASNAWSLPGFDAADWRPARSFPGKMDSIPYLSVNPRLYQQPLPRLWLRTDSPDACFFRLLDIPADAARVWLRLGSTAQTSIYLNGSLLTTLSGGWQPLPFRSASSRASYQAGLAVMLYEISPWLHPGHNALAIHVMAPAPLADGEIEQGAGKASVLADIMIEHSQGRNLWLEPSEAWRLVSHQVCGRLGTEQPPKRWPAAPLEPSSAPLLLPYLSAVSLISPSLLSIPANGWLVIGGAMAIVGLPWLVLGLLLGLRCSTAPRLIWRPLSLAVVPPLTLVCLLIVLARLPLFPHPWPYTWLWLEGLGALLLLDYAALAWAIWSSARLRASSIAILSEGGGAERKTVKTRTNTTVGSAIWLRLQNWRPLSSHCQATPRSLWRSWHFWGALAPIIVIAVLLSGYQLSYEPYWQDELSSYYAARGILSTGWPFFPSGFLYTKAELYSYLLAIWNALFGEHPALTRAISVGEYLVSLPLLYFAGRYLFSRRVAWLATAMLACSPLALIWSRQMRMYQQAQLLTLLTLLLFYGCLQRPARSRLIYGAALSLLATYLSHEETFIILPALLLCALCCRDRRRLSLSALWRSPSWQRAALLCGAGISAQLLLTHFSRPPVLGTDASQRPLIHFTINNFIFYAEMLFNPIASERTPWLFLNSIGLVLGCLQAVRRRDPRACYCVLFFLAAWLTLVYAFTLQADRYLYPLLPCYYLLSAYGTSGLIQRLGSATAAVADASLSPSEWNWRRLIGTRRLMLIGSSGLLCALLLIAPLIAMNASSLFLSRLLGLPYHRHYADYDLIGAYLRQHLRRGDVVIAVAPANCVRYYVGQVDYFFSIDRALYLMERHGQIIETASAAEALLNQDDFSAVLAEHTRIWIVSDNGPYEAAVRKRFIFPSDVHLVFEGYASALYLRGG</sequence>
<evidence type="ECO:0000256" key="5">
    <source>
        <dbReference type="ARBA" id="ARBA00022692"/>
    </source>
</evidence>
<name>A0A455T6V3_9CHLR</name>
<keyword evidence="2" id="KW-1003">Cell membrane</keyword>
<dbReference type="PANTHER" id="PTHR33908:SF11">
    <property type="entry name" value="MEMBRANE PROTEIN"/>
    <property type="match status" value="1"/>
</dbReference>
<reference evidence="10" key="1">
    <citation type="submission" date="2018-12" db="EMBL/GenBank/DDBJ databases">
        <title>Novel natural products biosynthetic potential of the class Ktedonobacteria.</title>
        <authorList>
            <person name="Zheng Y."/>
            <person name="Saitou A."/>
            <person name="Wang C.M."/>
            <person name="Toyoda A."/>
            <person name="Minakuchi Y."/>
            <person name="Sekiguchi Y."/>
            <person name="Ueda K."/>
            <person name="Takano H."/>
            <person name="Sakai Y."/>
            <person name="Yokota A."/>
            <person name="Yabe S."/>
        </authorList>
    </citation>
    <scope>NUCLEOTIDE SEQUENCE</scope>
    <source>
        <strain evidence="10">A3-2</strain>
    </source>
</reference>
<dbReference type="AlphaFoldDB" id="A0A455T6V3"/>
<dbReference type="Gene3D" id="2.60.120.260">
    <property type="entry name" value="Galactose-binding domain-like"/>
    <property type="match status" value="2"/>
</dbReference>
<comment type="subcellular location">
    <subcellularLocation>
        <location evidence="1">Cell membrane</location>
        <topology evidence="1">Multi-pass membrane protein</topology>
    </subcellularLocation>
</comment>
<evidence type="ECO:0000256" key="7">
    <source>
        <dbReference type="ARBA" id="ARBA00023136"/>
    </source>
</evidence>
<feature type="transmembrane region" description="Helical" evidence="8">
    <location>
        <begin position="432"/>
        <end position="456"/>
    </location>
</feature>
<dbReference type="SUPFAM" id="SSF49785">
    <property type="entry name" value="Galactose-binding domain-like"/>
    <property type="match status" value="2"/>
</dbReference>
<evidence type="ECO:0000256" key="4">
    <source>
        <dbReference type="ARBA" id="ARBA00022679"/>
    </source>
</evidence>
<feature type="transmembrane region" description="Helical" evidence="8">
    <location>
        <begin position="468"/>
        <end position="487"/>
    </location>
</feature>
<accession>A0A455T6V3</accession>
<evidence type="ECO:0000256" key="1">
    <source>
        <dbReference type="ARBA" id="ARBA00004651"/>
    </source>
</evidence>
<feature type="transmembrane region" description="Helical" evidence="8">
    <location>
        <begin position="947"/>
        <end position="967"/>
    </location>
</feature>
<dbReference type="PANTHER" id="PTHR33908">
    <property type="entry name" value="MANNOSYLTRANSFERASE YKCB-RELATED"/>
    <property type="match status" value="1"/>
</dbReference>
<feature type="transmembrane region" description="Helical" evidence="8">
    <location>
        <begin position="717"/>
        <end position="734"/>
    </location>
</feature>
<keyword evidence="4" id="KW-0808">Transferase</keyword>
<keyword evidence="6 8" id="KW-1133">Transmembrane helix</keyword>
<keyword evidence="5 8" id="KW-0812">Transmembrane</keyword>